<reference evidence="2" key="1">
    <citation type="journal article" date="2022" name="Mol. Ecol. Resour.">
        <title>The genomes of chicory, endive, great burdock and yacon provide insights into Asteraceae palaeo-polyploidization history and plant inulin production.</title>
        <authorList>
            <person name="Fan W."/>
            <person name="Wang S."/>
            <person name="Wang H."/>
            <person name="Wang A."/>
            <person name="Jiang F."/>
            <person name="Liu H."/>
            <person name="Zhao H."/>
            <person name="Xu D."/>
            <person name="Zhang Y."/>
        </authorList>
    </citation>
    <scope>NUCLEOTIDE SEQUENCE [LARGE SCALE GENOMIC DNA]</scope>
    <source>
        <strain evidence="2">cv. Punajuju</strain>
    </source>
</reference>
<organism evidence="1 2">
    <name type="scientific">Cichorium intybus</name>
    <name type="common">Chicory</name>
    <dbReference type="NCBI Taxonomy" id="13427"/>
    <lineage>
        <taxon>Eukaryota</taxon>
        <taxon>Viridiplantae</taxon>
        <taxon>Streptophyta</taxon>
        <taxon>Embryophyta</taxon>
        <taxon>Tracheophyta</taxon>
        <taxon>Spermatophyta</taxon>
        <taxon>Magnoliopsida</taxon>
        <taxon>eudicotyledons</taxon>
        <taxon>Gunneridae</taxon>
        <taxon>Pentapetalae</taxon>
        <taxon>asterids</taxon>
        <taxon>campanulids</taxon>
        <taxon>Asterales</taxon>
        <taxon>Asteraceae</taxon>
        <taxon>Cichorioideae</taxon>
        <taxon>Cichorieae</taxon>
        <taxon>Cichoriinae</taxon>
        <taxon>Cichorium</taxon>
    </lineage>
</organism>
<dbReference type="Proteomes" id="UP001055811">
    <property type="component" value="Linkage Group LG02"/>
</dbReference>
<proteinExistence type="predicted"/>
<gene>
    <name evidence="1" type="ORF">L2E82_09211</name>
</gene>
<dbReference type="EMBL" id="CM042010">
    <property type="protein sequence ID" value="KAI3779490.1"/>
    <property type="molecule type" value="Genomic_DNA"/>
</dbReference>
<sequence>MGFYPVIRKPGPKAIFLANLTDPMTLWEYFTHGFIDTIYLDGTNLHCISEFPTTFQSVIRHYKTRFAKERDLFIKLYSNYPFFDEDSQLLIPSITFAYMGISNGTKPTKDELPHETPTQDHLIFSLAGVYLASSRIGNGKEQRSQVRINYCSKTFLLYTPTDTGISTEGMQAVERFEEPFEKFSHHLAVLPAEIKKQLCKHIMHFPRHQCNYCQENKEETPFMEIMEE</sequence>
<accession>A0ACB9G7U6</accession>
<comment type="caution">
    <text evidence="1">The sequence shown here is derived from an EMBL/GenBank/DDBJ whole genome shotgun (WGS) entry which is preliminary data.</text>
</comment>
<evidence type="ECO:0000313" key="2">
    <source>
        <dbReference type="Proteomes" id="UP001055811"/>
    </source>
</evidence>
<name>A0ACB9G7U6_CICIN</name>
<protein>
    <submittedName>
        <fullName evidence="1">Uncharacterized protein</fullName>
    </submittedName>
</protein>
<keyword evidence="2" id="KW-1185">Reference proteome</keyword>
<evidence type="ECO:0000313" key="1">
    <source>
        <dbReference type="EMBL" id="KAI3779490.1"/>
    </source>
</evidence>
<reference evidence="1 2" key="2">
    <citation type="journal article" date="2022" name="Mol. Ecol. Resour.">
        <title>The genomes of chicory, endive, great burdock and yacon provide insights into Asteraceae paleo-polyploidization history and plant inulin production.</title>
        <authorList>
            <person name="Fan W."/>
            <person name="Wang S."/>
            <person name="Wang H."/>
            <person name="Wang A."/>
            <person name="Jiang F."/>
            <person name="Liu H."/>
            <person name="Zhao H."/>
            <person name="Xu D."/>
            <person name="Zhang Y."/>
        </authorList>
    </citation>
    <scope>NUCLEOTIDE SEQUENCE [LARGE SCALE GENOMIC DNA]</scope>
    <source>
        <strain evidence="2">cv. Punajuju</strain>
        <tissue evidence="1">Leaves</tissue>
    </source>
</reference>